<dbReference type="Proteomes" id="UP000830768">
    <property type="component" value="Chromosome 4"/>
</dbReference>
<reference evidence="1" key="1">
    <citation type="submission" date="2021-11" db="EMBL/GenBank/DDBJ databases">
        <title>Fusarium solani-melongenae Genome sequencing and assembly.</title>
        <authorList>
            <person name="Xie S."/>
            <person name="Huang L."/>
            <person name="Zhang X."/>
        </authorList>
    </citation>
    <scope>NUCLEOTIDE SEQUENCE</scope>
    <source>
        <strain evidence="1">CRI 24-3</strain>
    </source>
</reference>
<name>A0ACD3YWU9_FUSSC</name>
<dbReference type="EMBL" id="CP090033">
    <property type="protein sequence ID" value="UPK93449.1"/>
    <property type="molecule type" value="Genomic_DNA"/>
</dbReference>
<organism evidence="1 2">
    <name type="scientific">Fusarium solani subsp. cucurbitae</name>
    <name type="common">Neocosmosporum cucurbitae</name>
    <dbReference type="NCBI Taxonomy" id="2747967"/>
    <lineage>
        <taxon>Eukaryota</taxon>
        <taxon>Fungi</taxon>
        <taxon>Dikarya</taxon>
        <taxon>Ascomycota</taxon>
        <taxon>Pezizomycotina</taxon>
        <taxon>Sordariomycetes</taxon>
        <taxon>Hypocreomycetidae</taxon>
        <taxon>Hypocreales</taxon>
        <taxon>Nectriaceae</taxon>
        <taxon>Fusarium</taxon>
        <taxon>Fusarium solani species complex</taxon>
    </lineage>
</organism>
<proteinExistence type="predicted"/>
<protein>
    <submittedName>
        <fullName evidence="1">Uncharacterized protein</fullName>
    </submittedName>
</protein>
<gene>
    <name evidence="1" type="ORF">LCI18_004384</name>
</gene>
<accession>A0ACD3YWU9</accession>
<evidence type="ECO:0000313" key="2">
    <source>
        <dbReference type="Proteomes" id="UP000830768"/>
    </source>
</evidence>
<keyword evidence="2" id="KW-1185">Reference proteome</keyword>
<sequence length="459" mass="51116">MPPDQHQLEIKRSWKSSLWGIGALSTALRFLKAKNERLAIILDYHFNSKIYTSGSRLAGEVVLNTDKAMKLEGLAILLVGRAETRRHCPDITNIASHPFLRLQMPISASAYPADRVIQPSTTYNFPFCFTVPTQLAIGSCSHRVETSNMRDYHLRLPPTLGSWERDDMGPELATITYSIEAWMLGKSLTDSTTLRLDAYQAVNVIGATFEDPPLSLDYQNKAYTLQHSCNVGTRLLSPSDGKIKATAAQPGAIRLTNDGYSAGRFTVPVGLTFEPSFVNTIPPQHCSISAKLEAQTLYSHEPMRHLPHMKEMEINFYPCRRKTVSLDSSAIQVQWSQHPSPDVVSETIRHKHCLPPIFHTAAIEVPLGLPIRTKMFLPTFYSCLISRTYTIHLVLTISGTRLRLSTPIQIILEPSQVNVYHTGLHESPPRPSNASTLDTGPESGERLCVTEVLPGYSEV</sequence>
<evidence type="ECO:0000313" key="1">
    <source>
        <dbReference type="EMBL" id="UPK93449.1"/>
    </source>
</evidence>